<reference evidence="2 3" key="1">
    <citation type="submission" date="2017-09" db="EMBL/GenBank/DDBJ databases">
        <authorList>
            <person name="Ehlers B."/>
            <person name="Leendertz F.H."/>
        </authorList>
    </citation>
    <scope>NUCLEOTIDE SEQUENCE [LARGE SCALE GENOMIC DNA]</scope>
    <source>
        <strain evidence="2 3">DSM 27208</strain>
    </source>
</reference>
<dbReference type="AlphaFoldDB" id="A0A285NU22"/>
<feature type="compositionally biased region" description="Acidic residues" evidence="1">
    <location>
        <begin position="50"/>
        <end position="60"/>
    </location>
</feature>
<keyword evidence="3" id="KW-1185">Reference proteome</keyword>
<evidence type="ECO:0000256" key="1">
    <source>
        <dbReference type="SAM" id="MobiDB-lite"/>
    </source>
</evidence>
<accession>A0A285NU22</accession>
<proteinExistence type="predicted"/>
<sequence>MSMGNLLGVPLLRPAVMATRTPPSDDRREDGPSVGIAHPTVVPVNFDSETTPDAEDRDEE</sequence>
<evidence type="ECO:0000313" key="3">
    <source>
        <dbReference type="Proteomes" id="UP000219453"/>
    </source>
</evidence>
<protein>
    <submittedName>
        <fullName evidence="2">Uncharacterized protein</fullName>
    </submittedName>
</protein>
<gene>
    <name evidence="2" type="ORF">SAMN06269185_2003</name>
</gene>
<evidence type="ECO:0000313" key="2">
    <source>
        <dbReference type="EMBL" id="SNZ12982.1"/>
    </source>
</evidence>
<feature type="region of interest" description="Disordered" evidence="1">
    <location>
        <begin position="1"/>
        <end position="60"/>
    </location>
</feature>
<name>A0A285NU22_NATPI</name>
<dbReference type="EMBL" id="OBEJ01000002">
    <property type="protein sequence ID" value="SNZ12982.1"/>
    <property type="molecule type" value="Genomic_DNA"/>
</dbReference>
<dbReference type="Proteomes" id="UP000219453">
    <property type="component" value="Unassembled WGS sequence"/>
</dbReference>
<organism evidence="2 3">
    <name type="scientific">Natronoarchaeum philippinense</name>
    <dbReference type="NCBI Taxonomy" id="558529"/>
    <lineage>
        <taxon>Archaea</taxon>
        <taxon>Methanobacteriati</taxon>
        <taxon>Methanobacteriota</taxon>
        <taxon>Stenosarchaea group</taxon>
        <taxon>Halobacteria</taxon>
        <taxon>Halobacteriales</taxon>
        <taxon>Natronoarchaeaceae</taxon>
    </lineage>
</organism>